<feature type="domain" description="N-acetyltransferase" evidence="3">
    <location>
        <begin position="32"/>
        <end position="231"/>
    </location>
</feature>
<dbReference type="CDD" id="cd07574">
    <property type="entry name" value="nitrilase_Rim1_like"/>
    <property type="match status" value="1"/>
</dbReference>
<dbReference type="GO" id="GO:0047417">
    <property type="term" value="F:N-carbamoyl-D-amino acid hydrolase activity"/>
    <property type="evidence" value="ECO:0007669"/>
    <property type="project" value="UniProtKB-EC"/>
</dbReference>
<gene>
    <name evidence="4" type="ORF">Poly59_59640</name>
</gene>
<dbReference type="RefSeq" id="WP_146537406.1">
    <property type="nucleotide sequence ID" value="NZ_SJPX01000006.1"/>
</dbReference>
<keyword evidence="4" id="KW-0378">Hydrolase</keyword>
<keyword evidence="5" id="KW-1185">Reference proteome</keyword>
<dbReference type="OrthoDB" id="9811121at2"/>
<evidence type="ECO:0000313" key="5">
    <source>
        <dbReference type="Proteomes" id="UP000317977"/>
    </source>
</evidence>
<dbReference type="Pfam" id="PF00583">
    <property type="entry name" value="Acetyltransf_1"/>
    <property type="match status" value="1"/>
</dbReference>
<dbReference type="InterPro" id="IPR000182">
    <property type="entry name" value="GNAT_dom"/>
</dbReference>
<evidence type="ECO:0000259" key="3">
    <source>
        <dbReference type="PROSITE" id="PS51186"/>
    </source>
</evidence>
<dbReference type="Gene3D" id="3.60.110.10">
    <property type="entry name" value="Carbon-nitrogen hydrolase"/>
    <property type="match status" value="1"/>
</dbReference>
<dbReference type="PROSITE" id="PS51186">
    <property type="entry name" value="GNAT"/>
    <property type="match status" value="1"/>
</dbReference>
<dbReference type="CDD" id="cd04301">
    <property type="entry name" value="NAT_SF"/>
    <property type="match status" value="1"/>
</dbReference>
<dbReference type="EMBL" id="SJPX01000006">
    <property type="protein sequence ID" value="TWU46990.1"/>
    <property type="molecule type" value="Genomic_DNA"/>
</dbReference>
<dbReference type="SUPFAM" id="SSF56317">
    <property type="entry name" value="Carbon-nitrogen hydrolase"/>
    <property type="match status" value="1"/>
</dbReference>
<dbReference type="Gene3D" id="3.40.630.30">
    <property type="match status" value="1"/>
</dbReference>
<evidence type="ECO:0000313" key="4">
    <source>
        <dbReference type="EMBL" id="TWU46990.1"/>
    </source>
</evidence>
<organism evidence="4 5">
    <name type="scientific">Rubripirellula reticaptiva</name>
    <dbReference type="NCBI Taxonomy" id="2528013"/>
    <lineage>
        <taxon>Bacteria</taxon>
        <taxon>Pseudomonadati</taxon>
        <taxon>Planctomycetota</taxon>
        <taxon>Planctomycetia</taxon>
        <taxon>Pirellulales</taxon>
        <taxon>Pirellulaceae</taxon>
        <taxon>Rubripirellula</taxon>
    </lineage>
</organism>
<dbReference type="InterPro" id="IPR003010">
    <property type="entry name" value="C-N_Hydrolase"/>
</dbReference>
<name>A0A5C6EEA6_9BACT</name>
<dbReference type="PANTHER" id="PTHR23088">
    <property type="entry name" value="NITRILASE-RELATED"/>
    <property type="match status" value="1"/>
</dbReference>
<dbReference type="AlphaFoldDB" id="A0A5C6EEA6"/>
<feature type="domain" description="CN hydrolase" evidence="2">
    <location>
        <begin position="247"/>
        <end position="502"/>
    </location>
</feature>
<reference evidence="4 5" key="1">
    <citation type="submission" date="2019-02" db="EMBL/GenBank/DDBJ databases">
        <title>Deep-cultivation of Planctomycetes and their phenomic and genomic characterization uncovers novel biology.</title>
        <authorList>
            <person name="Wiegand S."/>
            <person name="Jogler M."/>
            <person name="Boedeker C."/>
            <person name="Pinto D."/>
            <person name="Vollmers J."/>
            <person name="Rivas-Marin E."/>
            <person name="Kohn T."/>
            <person name="Peeters S.H."/>
            <person name="Heuer A."/>
            <person name="Rast P."/>
            <person name="Oberbeckmann S."/>
            <person name="Bunk B."/>
            <person name="Jeske O."/>
            <person name="Meyerdierks A."/>
            <person name="Storesund J.E."/>
            <person name="Kallscheuer N."/>
            <person name="Luecker S."/>
            <person name="Lage O.M."/>
            <person name="Pohl T."/>
            <person name="Merkel B.J."/>
            <person name="Hornburger P."/>
            <person name="Mueller R.-W."/>
            <person name="Bruemmer F."/>
            <person name="Labrenz M."/>
            <person name="Spormann A.M."/>
            <person name="Op Den Camp H."/>
            <person name="Overmann J."/>
            <person name="Amann R."/>
            <person name="Jetten M.S.M."/>
            <person name="Mascher T."/>
            <person name="Medema M.H."/>
            <person name="Devos D.P."/>
            <person name="Kaster A.-K."/>
            <person name="Ovreas L."/>
            <person name="Rohde M."/>
            <person name="Galperin M.Y."/>
            <person name="Jogler C."/>
        </authorList>
    </citation>
    <scope>NUCLEOTIDE SEQUENCE [LARGE SCALE GENOMIC DNA]</scope>
    <source>
        <strain evidence="4 5">Poly59</strain>
    </source>
</reference>
<evidence type="ECO:0000256" key="1">
    <source>
        <dbReference type="SAM" id="MobiDB-lite"/>
    </source>
</evidence>
<dbReference type="GO" id="GO:0016747">
    <property type="term" value="F:acyltransferase activity, transferring groups other than amino-acyl groups"/>
    <property type="evidence" value="ECO:0007669"/>
    <property type="project" value="InterPro"/>
</dbReference>
<accession>A0A5C6EEA6</accession>
<dbReference type="InterPro" id="IPR016181">
    <property type="entry name" value="Acyl_CoA_acyltransferase"/>
</dbReference>
<dbReference type="Pfam" id="PF00795">
    <property type="entry name" value="CN_hydrolase"/>
    <property type="match status" value="1"/>
</dbReference>
<dbReference type="PANTHER" id="PTHR23088:SF50">
    <property type="entry name" value="HYDROLASE YHCX"/>
    <property type="match status" value="1"/>
</dbReference>
<dbReference type="PROSITE" id="PS50263">
    <property type="entry name" value="CN_HYDROLASE"/>
    <property type="match status" value="1"/>
</dbReference>
<proteinExistence type="predicted"/>
<dbReference type="SUPFAM" id="SSF55729">
    <property type="entry name" value="Acyl-CoA N-acyltransferases (Nat)"/>
    <property type="match status" value="1"/>
</dbReference>
<dbReference type="InterPro" id="IPR036526">
    <property type="entry name" value="C-N_Hydrolase_sf"/>
</dbReference>
<comment type="caution">
    <text evidence="4">The sequence shown here is derived from an EMBL/GenBank/DDBJ whole genome shotgun (WGS) entry which is preliminary data.</text>
</comment>
<protein>
    <submittedName>
        <fullName evidence="4">N-carbamoyl-D-amino acid hydrolase</fullName>
        <ecNumber evidence="4">3.5.1.77</ecNumber>
    </submittedName>
</protein>
<evidence type="ECO:0000259" key="2">
    <source>
        <dbReference type="PROSITE" id="PS50263"/>
    </source>
</evidence>
<sequence length="533" mass="60505">MADPNQPLHVSLSSTDDQPEPNFDVSEFERELIVRPMQREDFDGLIAMATKCFSGMEPWGHDQLESQLKHFPEGQIVVECDGRVVASSSSVMLDYDDEMEWCNWKKISDSGYIRNHNPRGDTLYGIEIMVDPEFRGLRLSRRLYAARRELCRSRNVEQMVIGGRIPGYHKHAETLKATEYVDRVINKAIFDPVLSVQIANGFTLQGLLSNYLPSDTESCGYATFLEWRNLDYTSETKRRFRRTVRPVRIGAVQYQMRSIKDFDEFAAQVRYFADVAGDYKCDFVLFPELFSTQLLSIIPALRPGQAARKLAEYTPQILDLMGDLAVKFNTNIIGGSHFVVEDDHLYNVAFLFHRDGGIDRQYKLHITPSEHSWWGVEGGPSMDVFDTDCGKVSIQVCYDSEFPELGRIAAEQGADIIFVPFNTDTHNGYLRVRTCAAARCIENDVYVAIAGCTGNLPFVENADIHYAQAAILTPCDVSFPRNGIGAEANANIETIIIHDVDLELLRRHRERGSVTNWKDRRTDLYDLKATPHS</sequence>
<dbReference type="EC" id="3.5.1.77" evidence="4"/>
<feature type="region of interest" description="Disordered" evidence="1">
    <location>
        <begin position="1"/>
        <end position="23"/>
    </location>
</feature>
<dbReference type="Proteomes" id="UP000317977">
    <property type="component" value="Unassembled WGS sequence"/>
</dbReference>